<dbReference type="STRING" id="765440.A0A0C3F3Z8"/>
<accession>A0A0C3F3Z8</accession>
<sequence length="264" mass="30317">MPLSPELIDIIIDNLHNDKRSLSACCLTSKQWVPSCRFHLFSKITVTPHRISSVLHFLESHSPSIASLVRNLVVDDFSEWGLNEDPEEGTRLCFPADKLRRIFLLLRSVEHLHIHNCYHVIKSDMFSVLTNVRELVMEDIRLTSLQYTLSFVYAFPKLETLSIIGRSTWGNRSSPPYRYKTRPGQPSFSLRKLDLNDSHLFSISQWLLGLDPVPPIFSLSLYVVVDAPQSSIALLRSIGHLVVTLELKLWNLFLSDVQRSTQRH</sequence>
<dbReference type="EMBL" id="KN833056">
    <property type="protein sequence ID" value="KIM74764.1"/>
    <property type="molecule type" value="Genomic_DNA"/>
</dbReference>
<proteinExistence type="predicted"/>
<dbReference type="InParanoid" id="A0A0C3F3Z8"/>
<protein>
    <recommendedName>
        <fullName evidence="3">F-box domain-containing protein</fullName>
    </recommendedName>
</protein>
<organism evidence="1 2">
    <name type="scientific">Piloderma croceum (strain F 1598)</name>
    <dbReference type="NCBI Taxonomy" id="765440"/>
    <lineage>
        <taxon>Eukaryota</taxon>
        <taxon>Fungi</taxon>
        <taxon>Dikarya</taxon>
        <taxon>Basidiomycota</taxon>
        <taxon>Agaricomycotina</taxon>
        <taxon>Agaricomycetes</taxon>
        <taxon>Agaricomycetidae</taxon>
        <taxon>Atheliales</taxon>
        <taxon>Atheliaceae</taxon>
        <taxon>Piloderma</taxon>
    </lineage>
</organism>
<dbReference type="OrthoDB" id="2977329at2759"/>
<reference evidence="1 2" key="1">
    <citation type="submission" date="2014-04" db="EMBL/GenBank/DDBJ databases">
        <authorList>
            <consortium name="DOE Joint Genome Institute"/>
            <person name="Kuo A."/>
            <person name="Tarkka M."/>
            <person name="Buscot F."/>
            <person name="Kohler A."/>
            <person name="Nagy L.G."/>
            <person name="Floudas D."/>
            <person name="Copeland A."/>
            <person name="Barry K.W."/>
            <person name="Cichocki N."/>
            <person name="Veneault-Fourrey C."/>
            <person name="LaButti K."/>
            <person name="Lindquist E.A."/>
            <person name="Lipzen A."/>
            <person name="Lundell T."/>
            <person name="Morin E."/>
            <person name="Murat C."/>
            <person name="Sun H."/>
            <person name="Tunlid A."/>
            <person name="Henrissat B."/>
            <person name="Grigoriev I.V."/>
            <person name="Hibbett D.S."/>
            <person name="Martin F."/>
            <person name="Nordberg H.P."/>
            <person name="Cantor M.N."/>
            <person name="Hua S.X."/>
        </authorList>
    </citation>
    <scope>NUCLEOTIDE SEQUENCE [LARGE SCALE GENOMIC DNA]</scope>
    <source>
        <strain evidence="1 2">F 1598</strain>
    </source>
</reference>
<evidence type="ECO:0008006" key="3">
    <source>
        <dbReference type="Google" id="ProtNLM"/>
    </source>
</evidence>
<dbReference type="AlphaFoldDB" id="A0A0C3F3Z8"/>
<dbReference type="HOGENOM" id="CLU_1147069_0_0_1"/>
<dbReference type="InterPro" id="IPR032675">
    <property type="entry name" value="LRR_dom_sf"/>
</dbReference>
<name>A0A0C3F3Z8_PILCF</name>
<evidence type="ECO:0000313" key="2">
    <source>
        <dbReference type="Proteomes" id="UP000054166"/>
    </source>
</evidence>
<dbReference type="SUPFAM" id="SSF52047">
    <property type="entry name" value="RNI-like"/>
    <property type="match status" value="1"/>
</dbReference>
<evidence type="ECO:0000313" key="1">
    <source>
        <dbReference type="EMBL" id="KIM74764.1"/>
    </source>
</evidence>
<dbReference type="Gene3D" id="3.80.10.10">
    <property type="entry name" value="Ribonuclease Inhibitor"/>
    <property type="match status" value="1"/>
</dbReference>
<gene>
    <name evidence="1" type="ORF">PILCRDRAFT_697185</name>
</gene>
<keyword evidence="2" id="KW-1185">Reference proteome</keyword>
<reference evidence="2" key="2">
    <citation type="submission" date="2015-01" db="EMBL/GenBank/DDBJ databases">
        <title>Evolutionary Origins and Diversification of the Mycorrhizal Mutualists.</title>
        <authorList>
            <consortium name="DOE Joint Genome Institute"/>
            <consortium name="Mycorrhizal Genomics Consortium"/>
            <person name="Kohler A."/>
            <person name="Kuo A."/>
            <person name="Nagy L.G."/>
            <person name="Floudas D."/>
            <person name="Copeland A."/>
            <person name="Barry K.W."/>
            <person name="Cichocki N."/>
            <person name="Veneault-Fourrey C."/>
            <person name="LaButti K."/>
            <person name="Lindquist E.A."/>
            <person name="Lipzen A."/>
            <person name="Lundell T."/>
            <person name="Morin E."/>
            <person name="Murat C."/>
            <person name="Riley R."/>
            <person name="Ohm R."/>
            <person name="Sun H."/>
            <person name="Tunlid A."/>
            <person name="Henrissat B."/>
            <person name="Grigoriev I.V."/>
            <person name="Hibbett D.S."/>
            <person name="Martin F."/>
        </authorList>
    </citation>
    <scope>NUCLEOTIDE SEQUENCE [LARGE SCALE GENOMIC DNA]</scope>
    <source>
        <strain evidence="2">F 1598</strain>
    </source>
</reference>
<dbReference type="Proteomes" id="UP000054166">
    <property type="component" value="Unassembled WGS sequence"/>
</dbReference>